<protein>
    <submittedName>
        <fullName evidence="2">Uncharacterized protein</fullName>
    </submittedName>
</protein>
<accession>A0A5P1EIH2</accession>
<feature type="compositionally biased region" description="Basic and acidic residues" evidence="1">
    <location>
        <begin position="44"/>
        <end position="54"/>
    </location>
</feature>
<evidence type="ECO:0000313" key="2">
    <source>
        <dbReference type="EMBL" id="ONK63870.1"/>
    </source>
</evidence>
<keyword evidence="3" id="KW-1185">Reference proteome</keyword>
<organism evidence="2 3">
    <name type="scientific">Asparagus officinalis</name>
    <name type="common">Garden asparagus</name>
    <dbReference type="NCBI Taxonomy" id="4686"/>
    <lineage>
        <taxon>Eukaryota</taxon>
        <taxon>Viridiplantae</taxon>
        <taxon>Streptophyta</taxon>
        <taxon>Embryophyta</taxon>
        <taxon>Tracheophyta</taxon>
        <taxon>Spermatophyta</taxon>
        <taxon>Magnoliopsida</taxon>
        <taxon>Liliopsida</taxon>
        <taxon>Asparagales</taxon>
        <taxon>Asparagaceae</taxon>
        <taxon>Asparagoideae</taxon>
        <taxon>Asparagus</taxon>
    </lineage>
</organism>
<feature type="region of interest" description="Disordered" evidence="1">
    <location>
        <begin position="26"/>
        <end position="62"/>
    </location>
</feature>
<feature type="region of interest" description="Disordered" evidence="1">
    <location>
        <begin position="77"/>
        <end position="114"/>
    </location>
</feature>
<proteinExistence type="predicted"/>
<sequence>MAMGRPGATAVRIAFDRVELGHEAGFGAAWSDSGGRWPNSDQRYSGRTEGDRRRPTPARHRRPALAAAGYERIEKAGKAAGGGAGVSSGLRGDGTWRMHCSGNQRDPQDQFPGC</sequence>
<evidence type="ECO:0000313" key="3">
    <source>
        <dbReference type="Proteomes" id="UP000243459"/>
    </source>
</evidence>
<evidence type="ECO:0000256" key="1">
    <source>
        <dbReference type="SAM" id="MobiDB-lite"/>
    </source>
</evidence>
<gene>
    <name evidence="2" type="ORF">A4U43_C07F19780</name>
</gene>
<name>A0A5P1EIH2_ASPOF</name>
<dbReference type="Proteomes" id="UP000243459">
    <property type="component" value="Chromosome 7"/>
</dbReference>
<dbReference type="EMBL" id="CM007387">
    <property type="protein sequence ID" value="ONK63870.1"/>
    <property type="molecule type" value="Genomic_DNA"/>
</dbReference>
<dbReference type="AlphaFoldDB" id="A0A5P1EIH2"/>
<reference evidence="3" key="1">
    <citation type="journal article" date="2017" name="Nat. Commun.">
        <title>The asparagus genome sheds light on the origin and evolution of a young Y chromosome.</title>
        <authorList>
            <person name="Harkess A."/>
            <person name="Zhou J."/>
            <person name="Xu C."/>
            <person name="Bowers J.E."/>
            <person name="Van der Hulst R."/>
            <person name="Ayyampalayam S."/>
            <person name="Mercati F."/>
            <person name="Riccardi P."/>
            <person name="McKain M.R."/>
            <person name="Kakrana A."/>
            <person name="Tang H."/>
            <person name="Ray J."/>
            <person name="Groenendijk J."/>
            <person name="Arikit S."/>
            <person name="Mathioni S.M."/>
            <person name="Nakano M."/>
            <person name="Shan H."/>
            <person name="Telgmann-Rauber A."/>
            <person name="Kanno A."/>
            <person name="Yue Z."/>
            <person name="Chen H."/>
            <person name="Li W."/>
            <person name="Chen Y."/>
            <person name="Xu X."/>
            <person name="Zhang Y."/>
            <person name="Luo S."/>
            <person name="Chen H."/>
            <person name="Gao J."/>
            <person name="Mao Z."/>
            <person name="Pires J.C."/>
            <person name="Luo M."/>
            <person name="Kudrna D."/>
            <person name="Wing R.A."/>
            <person name="Meyers B.C."/>
            <person name="Yi K."/>
            <person name="Kong H."/>
            <person name="Lavrijsen P."/>
            <person name="Sunseri F."/>
            <person name="Falavigna A."/>
            <person name="Ye Y."/>
            <person name="Leebens-Mack J.H."/>
            <person name="Chen G."/>
        </authorList>
    </citation>
    <scope>NUCLEOTIDE SEQUENCE [LARGE SCALE GENOMIC DNA]</scope>
    <source>
        <strain evidence="3">cv. DH0086</strain>
    </source>
</reference>
<dbReference type="Gramene" id="ONK63870">
    <property type="protein sequence ID" value="ONK63870"/>
    <property type="gene ID" value="A4U43_C07F19780"/>
</dbReference>